<feature type="binding site" evidence="8">
    <location>
        <position position="264"/>
    </location>
    <ligand>
        <name>substrate</name>
        <note>ligand shared with subunit alpha</note>
    </ligand>
</feature>
<dbReference type="PANTHER" id="PTHR11815">
    <property type="entry name" value="SUCCINYL-COA SYNTHETASE BETA CHAIN"/>
    <property type="match status" value="1"/>
</dbReference>
<evidence type="ECO:0000313" key="10">
    <source>
        <dbReference type="EMBL" id="RJF97878.1"/>
    </source>
</evidence>
<feature type="binding site" evidence="8">
    <location>
        <begin position="321"/>
        <end position="323"/>
    </location>
    <ligand>
        <name>substrate</name>
        <note>ligand shared with subunit alpha</note>
    </ligand>
</feature>
<evidence type="ECO:0000256" key="5">
    <source>
        <dbReference type="ARBA" id="ARBA00022741"/>
    </source>
</evidence>
<feature type="domain" description="ATP-grasp" evidence="9">
    <location>
        <begin position="9"/>
        <end position="229"/>
    </location>
</feature>
<keyword evidence="3 8" id="KW-0436">Ligase</keyword>
<evidence type="ECO:0000256" key="8">
    <source>
        <dbReference type="HAMAP-Rule" id="MF_00558"/>
    </source>
</evidence>
<proteinExistence type="inferred from homology"/>
<evidence type="ECO:0000259" key="9">
    <source>
        <dbReference type="PROSITE" id="PS50975"/>
    </source>
</evidence>
<dbReference type="Gene3D" id="3.30.470.20">
    <property type="entry name" value="ATP-grasp fold, B domain"/>
    <property type="match status" value="1"/>
</dbReference>
<comment type="cofactor">
    <cofactor evidence="8">
        <name>Mg(2+)</name>
        <dbReference type="ChEBI" id="CHEBI:18420"/>
    </cofactor>
    <text evidence="8">Binds 1 Mg(2+) ion per subunit.</text>
</comment>
<gene>
    <name evidence="8" type="primary">sucC</name>
    <name evidence="10" type="ORF">D3871_04590</name>
</gene>
<sequence length="388" mass="41235">MKIHEYQGKEILRKYGVTVPRGIPCFSVEEAVKAAETLGGPVWVVKAQIHAGGRGKGGGVKVAKSLDQVKEYADAIMGMQLVTHQTGPDGQKVRRLLIEEGADIKKELYVSMVTDRVSQRVVLMASSEGGMDIEEVAEKHPELIHKVVIDPATGLTDADADSISAKIGVPAGSIADARKQLQGLYQAYWETDSSLAEINPLILTGDGKVIALDAKFNFDSNALFRRPDIVAMRDLDEEDPAEVEASKFDLAYISLDGNIGCLVNGAGLAMATMDTIKLFGGEPANFLDVGGGATAEKVTEAFKIMLKNPGLKAILVNIFGGIMRCDVIAEGVITASKAVSLKVPLVVRMKGTNEDLGKKMLAESGLPIISADTMEEAAQKVVAAANGK</sequence>
<dbReference type="FunFam" id="3.30.470.20:FF:000002">
    <property type="entry name" value="Succinate--CoA ligase [ADP-forming] subunit beta"/>
    <property type="match status" value="1"/>
</dbReference>
<dbReference type="GO" id="GO:0042709">
    <property type="term" value="C:succinate-CoA ligase complex"/>
    <property type="evidence" value="ECO:0007669"/>
    <property type="project" value="TreeGrafter"/>
</dbReference>
<evidence type="ECO:0000256" key="7">
    <source>
        <dbReference type="ARBA" id="ARBA00022842"/>
    </source>
</evidence>
<dbReference type="GO" id="GO:0004775">
    <property type="term" value="F:succinate-CoA ligase (ADP-forming) activity"/>
    <property type="evidence" value="ECO:0007669"/>
    <property type="project" value="UniProtKB-UniRule"/>
</dbReference>
<name>A0A3A3FTP8_9BURK</name>
<comment type="caution">
    <text evidence="10">The sequence shown here is derived from an EMBL/GenBank/DDBJ whole genome shotgun (WGS) entry which is preliminary data.</text>
</comment>
<comment type="catalytic activity">
    <reaction evidence="8">
        <text>GTP + succinate + CoA = succinyl-CoA + GDP + phosphate</text>
        <dbReference type="Rhea" id="RHEA:22120"/>
        <dbReference type="ChEBI" id="CHEBI:30031"/>
        <dbReference type="ChEBI" id="CHEBI:37565"/>
        <dbReference type="ChEBI" id="CHEBI:43474"/>
        <dbReference type="ChEBI" id="CHEBI:57287"/>
        <dbReference type="ChEBI" id="CHEBI:57292"/>
        <dbReference type="ChEBI" id="CHEBI:58189"/>
    </reaction>
</comment>
<dbReference type="HAMAP" id="MF_00558">
    <property type="entry name" value="Succ_CoA_beta"/>
    <property type="match status" value="1"/>
</dbReference>
<dbReference type="Gene3D" id="3.40.50.261">
    <property type="entry name" value="Succinyl-CoA synthetase domains"/>
    <property type="match status" value="1"/>
</dbReference>
<dbReference type="InterPro" id="IPR011761">
    <property type="entry name" value="ATP-grasp"/>
</dbReference>
<dbReference type="EMBL" id="QYUO01000001">
    <property type="protein sequence ID" value="RJF97878.1"/>
    <property type="molecule type" value="Genomic_DNA"/>
</dbReference>
<dbReference type="InterPro" id="IPR016102">
    <property type="entry name" value="Succinyl-CoA_synth-like"/>
</dbReference>
<dbReference type="GO" id="GO:0005524">
    <property type="term" value="F:ATP binding"/>
    <property type="evidence" value="ECO:0007669"/>
    <property type="project" value="UniProtKB-UniRule"/>
</dbReference>
<dbReference type="EC" id="6.2.1.5" evidence="8"/>
<evidence type="ECO:0000256" key="1">
    <source>
        <dbReference type="ARBA" id="ARBA00009182"/>
    </source>
</evidence>
<evidence type="ECO:0000256" key="4">
    <source>
        <dbReference type="ARBA" id="ARBA00022723"/>
    </source>
</evidence>
<reference evidence="11" key="1">
    <citation type="submission" date="2018-09" db="EMBL/GenBank/DDBJ databases">
        <authorList>
            <person name="Zhu H."/>
        </authorList>
    </citation>
    <scope>NUCLEOTIDE SEQUENCE [LARGE SCALE GENOMIC DNA]</scope>
    <source>
        <strain evidence="11">K1R23-30</strain>
    </source>
</reference>
<evidence type="ECO:0000256" key="3">
    <source>
        <dbReference type="ARBA" id="ARBA00022598"/>
    </source>
</evidence>
<dbReference type="FunFam" id="3.40.50.261:FF:000001">
    <property type="entry name" value="Succinate--CoA ligase [ADP-forming] subunit beta"/>
    <property type="match status" value="1"/>
</dbReference>
<dbReference type="PANTHER" id="PTHR11815:SF10">
    <property type="entry name" value="SUCCINATE--COA LIGASE [GDP-FORMING] SUBUNIT BETA, MITOCHONDRIAL"/>
    <property type="match status" value="1"/>
</dbReference>
<feature type="binding site" evidence="8">
    <location>
        <position position="199"/>
    </location>
    <ligand>
        <name>Mg(2+)</name>
        <dbReference type="ChEBI" id="CHEBI:18420"/>
    </ligand>
</feature>
<evidence type="ECO:0000313" key="11">
    <source>
        <dbReference type="Proteomes" id="UP000265955"/>
    </source>
</evidence>
<dbReference type="SUPFAM" id="SSF52210">
    <property type="entry name" value="Succinyl-CoA synthetase domains"/>
    <property type="match status" value="1"/>
</dbReference>
<feature type="binding site" evidence="8">
    <location>
        <position position="99"/>
    </location>
    <ligand>
        <name>ATP</name>
        <dbReference type="ChEBI" id="CHEBI:30616"/>
    </ligand>
</feature>
<dbReference type="UniPathway" id="UPA00223">
    <property type="reaction ID" value="UER00999"/>
</dbReference>
<keyword evidence="7 8" id="KW-0460">Magnesium</keyword>
<dbReference type="InterPro" id="IPR013650">
    <property type="entry name" value="ATP-grasp_succ-CoA_synth-type"/>
</dbReference>
<dbReference type="Pfam" id="PF00549">
    <property type="entry name" value="Ligase_CoA"/>
    <property type="match status" value="1"/>
</dbReference>
<dbReference type="InterPro" id="IPR005809">
    <property type="entry name" value="Succ_CoA_ligase-like_bsu"/>
</dbReference>
<evidence type="ECO:0000256" key="6">
    <source>
        <dbReference type="ARBA" id="ARBA00022840"/>
    </source>
</evidence>
<comment type="catalytic activity">
    <reaction evidence="8">
        <text>succinate + ATP + CoA = succinyl-CoA + ADP + phosphate</text>
        <dbReference type="Rhea" id="RHEA:17661"/>
        <dbReference type="ChEBI" id="CHEBI:30031"/>
        <dbReference type="ChEBI" id="CHEBI:30616"/>
        <dbReference type="ChEBI" id="CHEBI:43474"/>
        <dbReference type="ChEBI" id="CHEBI:57287"/>
        <dbReference type="ChEBI" id="CHEBI:57292"/>
        <dbReference type="ChEBI" id="CHEBI:456216"/>
        <dbReference type="EC" id="6.2.1.5"/>
    </reaction>
</comment>
<dbReference type="SUPFAM" id="SSF56059">
    <property type="entry name" value="Glutathione synthetase ATP-binding domain-like"/>
    <property type="match status" value="1"/>
</dbReference>
<dbReference type="GO" id="GO:0006099">
    <property type="term" value="P:tricarboxylic acid cycle"/>
    <property type="evidence" value="ECO:0007669"/>
    <property type="project" value="UniProtKB-UniRule"/>
</dbReference>
<keyword evidence="5 8" id="KW-0547">Nucleotide-binding</keyword>
<comment type="subunit">
    <text evidence="8">Heterotetramer of two alpha and two beta subunits.</text>
</comment>
<comment type="function">
    <text evidence="8">Succinyl-CoA synthetase functions in the citric acid cycle (TCA), coupling the hydrolysis of succinyl-CoA to the synthesis of either ATP or GTP and thus represents the only step of substrate-level phosphorylation in the TCA. The beta subunit provides nucleotide specificity of the enzyme and binds the substrate succinate, while the binding sites for coenzyme A and phosphate are found in the alpha subunit.</text>
</comment>
<dbReference type="InterPro" id="IPR017866">
    <property type="entry name" value="Succ-CoA_synthase_bsu_CS"/>
</dbReference>
<dbReference type="GO" id="GO:0005829">
    <property type="term" value="C:cytosol"/>
    <property type="evidence" value="ECO:0007669"/>
    <property type="project" value="TreeGrafter"/>
</dbReference>
<dbReference type="Proteomes" id="UP000265955">
    <property type="component" value="Unassembled WGS sequence"/>
</dbReference>
<keyword evidence="11" id="KW-1185">Reference proteome</keyword>
<feature type="binding site" evidence="8">
    <location>
        <position position="107"/>
    </location>
    <ligand>
        <name>ATP</name>
        <dbReference type="ChEBI" id="CHEBI:30616"/>
    </ligand>
</feature>
<dbReference type="PIRSF" id="PIRSF001554">
    <property type="entry name" value="SucCS_beta"/>
    <property type="match status" value="1"/>
</dbReference>
<dbReference type="Gene3D" id="3.30.1490.20">
    <property type="entry name" value="ATP-grasp fold, A domain"/>
    <property type="match status" value="1"/>
</dbReference>
<comment type="similarity">
    <text evidence="1 8">Belongs to the succinate/malate CoA ligase beta subunit family.</text>
</comment>
<dbReference type="NCBIfam" id="NF001913">
    <property type="entry name" value="PRK00696.1"/>
    <property type="match status" value="1"/>
</dbReference>
<feature type="binding site" evidence="8">
    <location>
        <position position="102"/>
    </location>
    <ligand>
        <name>ATP</name>
        <dbReference type="ChEBI" id="CHEBI:30616"/>
    </ligand>
</feature>
<comment type="pathway">
    <text evidence="8">Carbohydrate metabolism; tricarboxylic acid cycle; succinate from succinyl-CoA (ligase route): step 1/1.</text>
</comment>
<dbReference type="FunFam" id="3.30.1490.20:FF:000002">
    <property type="entry name" value="Succinate--CoA ligase [ADP-forming] subunit beta"/>
    <property type="match status" value="1"/>
</dbReference>
<evidence type="ECO:0000256" key="2">
    <source>
        <dbReference type="ARBA" id="ARBA00022532"/>
    </source>
</evidence>
<keyword evidence="6 8" id="KW-0067">ATP-binding</keyword>
<dbReference type="AlphaFoldDB" id="A0A3A3FTP8"/>
<dbReference type="GO" id="GO:0006104">
    <property type="term" value="P:succinyl-CoA metabolic process"/>
    <property type="evidence" value="ECO:0007669"/>
    <property type="project" value="TreeGrafter"/>
</dbReference>
<keyword evidence="4 8" id="KW-0479">Metal-binding</keyword>
<dbReference type="RefSeq" id="WP_119767824.1">
    <property type="nucleotide sequence ID" value="NZ_QYUO01000001.1"/>
</dbReference>
<accession>A0A3A3FTP8</accession>
<dbReference type="NCBIfam" id="TIGR01016">
    <property type="entry name" value="sucCoAbeta"/>
    <property type="match status" value="1"/>
</dbReference>
<keyword evidence="2 8" id="KW-0816">Tricarboxylic acid cycle</keyword>
<feature type="binding site" evidence="8">
    <location>
        <begin position="53"/>
        <end position="55"/>
    </location>
    <ligand>
        <name>ATP</name>
        <dbReference type="ChEBI" id="CHEBI:30616"/>
    </ligand>
</feature>
<feature type="binding site" evidence="8">
    <location>
        <position position="213"/>
    </location>
    <ligand>
        <name>Mg(2+)</name>
        <dbReference type="ChEBI" id="CHEBI:18420"/>
    </ligand>
</feature>
<dbReference type="Pfam" id="PF08442">
    <property type="entry name" value="ATP-grasp_2"/>
    <property type="match status" value="1"/>
</dbReference>
<dbReference type="GO" id="GO:0004776">
    <property type="term" value="F:succinate-CoA ligase (GDP-forming) activity"/>
    <property type="evidence" value="ECO:0007669"/>
    <property type="project" value="RHEA"/>
</dbReference>
<dbReference type="InterPro" id="IPR005811">
    <property type="entry name" value="SUCC_ACL_C"/>
</dbReference>
<protein>
    <recommendedName>
        <fullName evidence="8">Succinate--CoA ligase [ADP-forming] subunit beta</fullName>
        <ecNumber evidence="8">6.2.1.5</ecNumber>
    </recommendedName>
    <alternativeName>
        <fullName evidence="8">Succinyl-CoA synthetase subunit beta</fullName>
        <shortName evidence="8">SCS-beta</shortName>
    </alternativeName>
</protein>
<dbReference type="PROSITE" id="PS50975">
    <property type="entry name" value="ATP_GRASP"/>
    <property type="match status" value="1"/>
</dbReference>
<dbReference type="PROSITE" id="PS01217">
    <property type="entry name" value="SUCCINYL_COA_LIG_3"/>
    <property type="match status" value="1"/>
</dbReference>
<dbReference type="OrthoDB" id="9802602at2"/>
<dbReference type="InterPro" id="IPR013815">
    <property type="entry name" value="ATP_grasp_subdomain_1"/>
</dbReference>
<dbReference type="GO" id="GO:0000287">
    <property type="term" value="F:magnesium ion binding"/>
    <property type="evidence" value="ECO:0007669"/>
    <property type="project" value="UniProtKB-UniRule"/>
</dbReference>
<feature type="binding site" evidence="8">
    <location>
        <position position="46"/>
    </location>
    <ligand>
        <name>ATP</name>
        <dbReference type="ChEBI" id="CHEBI:30616"/>
    </ligand>
</feature>
<organism evidence="10 11">
    <name type="scientific">Noviherbaspirillum saxi</name>
    <dbReference type="NCBI Taxonomy" id="2320863"/>
    <lineage>
        <taxon>Bacteria</taxon>
        <taxon>Pseudomonadati</taxon>
        <taxon>Pseudomonadota</taxon>
        <taxon>Betaproteobacteria</taxon>
        <taxon>Burkholderiales</taxon>
        <taxon>Oxalobacteraceae</taxon>
        <taxon>Noviherbaspirillum</taxon>
    </lineage>
</organism>